<sequence length="42" mass="4253">MTGATTFIITAQGEEVTVTVAAGEAVKVATILAENGITFRVA</sequence>
<proteinExistence type="predicted"/>
<dbReference type="Proteomes" id="UP001595850">
    <property type="component" value="Unassembled WGS sequence"/>
</dbReference>
<dbReference type="RefSeq" id="WP_377289241.1">
    <property type="nucleotide sequence ID" value="NZ_JBHSBM010000018.1"/>
</dbReference>
<dbReference type="EMBL" id="JBHSBM010000018">
    <property type="protein sequence ID" value="MFC4060208.1"/>
    <property type="molecule type" value="Genomic_DNA"/>
</dbReference>
<reference evidence="2" key="1">
    <citation type="journal article" date="2019" name="Int. J. Syst. Evol. Microbiol.">
        <title>The Global Catalogue of Microorganisms (GCM) 10K type strain sequencing project: providing services to taxonomists for standard genome sequencing and annotation.</title>
        <authorList>
            <consortium name="The Broad Institute Genomics Platform"/>
            <consortium name="The Broad Institute Genome Sequencing Center for Infectious Disease"/>
            <person name="Wu L."/>
            <person name="Ma J."/>
        </authorList>
    </citation>
    <scope>NUCLEOTIDE SEQUENCE [LARGE SCALE GENOMIC DNA]</scope>
    <source>
        <strain evidence="2">TBRC 4489</strain>
    </source>
</reference>
<protein>
    <submittedName>
        <fullName evidence="1">Uncharacterized protein</fullName>
    </submittedName>
</protein>
<gene>
    <name evidence="1" type="ORF">ACFOWE_18035</name>
</gene>
<name>A0ABV8ICH4_9ACTN</name>
<evidence type="ECO:0000313" key="1">
    <source>
        <dbReference type="EMBL" id="MFC4060208.1"/>
    </source>
</evidence>
<accession>A0ABV8ICH4</accession>
<evidence type="ECO:0000313" key="2">
    <source>
        <dbReference type="Proteomes" id="UP001595850"/>
    </source>
</evidence>
<comment type="caution">
    <text evidence="1">The sequence shown here is derived from an EMBL/GenBank/DDBJ whole genome shotgun (WGS) entry which is preliminary data.</text>
</comment>
<organism evidence="1 2">
    <name type="scientific">Planomonospora corallina</name>
    <dbReference type="NCBI Taxonomy" id="1806052"/>
    <lineage>
        <taxon>Bacteria</taxon>
        <taxon>Bacillati</taxon>
        <taxon>Actinomycetota</taxon>
        <taxon>Actinomycetes</taxon>
        <taxon>Streptosporangiales</taxon>
        <taxon>Streptosporangiaceae</taxon>
        <taxon>Planomonospora</taxon>
    </lineage>
</organism>
<keyword evidence="2" id="KW-1185">Reference proteome</keyword>